<feature type="transmembrane region" description="Helical" evidence="1">
    <location>
        <begin position="67"/>
        <end position="83"/>
    </location>
</feature>
<dbReference type="EMBL" id="CP001823">
    <property type="protein sequence ID" value="ACZ38741.1"/>
    <property type="molecule type" value="Genomic_DNA"/>
</dbReference>
<organism evidence="2 3">
    <name type="scientific">Sphaerobacter thermophilus (strain ATCC 49802 / DSM 20745 / KCCM 41009 / NCIMB 13125 / S 6022)</name>
    <dbReference type="NCBI Taxonomy" id="479434"/>
    <lineage>
        <taxon>Bacteria</taxon>
        <taxon>Pseudomonadati</taxon>
        <taxon>Thermomicrobiota</taxon>
        <taxon>Thermomicrobia</taxon>
        <taxon>Sphaerobacterales</taxon>
        <taxon>Sphaerobacterineae</taxon>
        <taxon>Sphaerobacteraceae</taxon>
        <taxon>Sphaerobacter</taxon>
    </lineage>
</organism>
<dbReference type="AlphaFoldDB" id="D1C3C4"/>
<sequence length="94" mass="10150">MDETARAFLIWVPAGTLIPFLISRLTGADWRSATIEAALFAALGLLIYPTLFALIVVHIVGYPNVEALFLAGFALAALTVLGYRRSIGGGRPRY</sequence>
<feature type="transmembrane region" description="Helical" evidence="1">
    <location>
        <begin position="37"/>
        <end position="61"/>
    </location>
</feature>
<proteinExistence type="predicted"/>
<dbReference type="OrthoDB" id="9951902at2"/>
<dbReference type="STRING" id="479434.Sthe_1306"/>
<keyword evidence="1" id="KW-0472">Membrane</keyword>
<reference evidence="3" key="1">
    <citation type="submission" date="2009-11" db="EMBL/GenBank/DDBJ databases">
        <title>The complete chromosome 1 of Sphaerobacter thermophilus DSM 20745.</title>
        <authorList>
            <person name="Lucas S."/>
            <person name="Copeland A."/>
            <person name="Lapidus A."/>
            <person name="Glavina del Rio T."/>
            <person name="Dalin E."/>
            <person name="Tice H."/>
            <person name="Bruce D."/>
            <person name="Goodwin L."/>
            <person name="Pitluck S."/>
            <person name="Kyrpides N."/>
            <person name="Mavromatis K."/>
            <person name="Ivanova N."/>
            <person name="Mikhailova N."/>
            <person name="LaButti K.M."/>
            <person name="Clum A."/>
            <person name="Sun H.I."/>
            <person name="Brettin T."/>
            <person name="Detter J.C."/>
            <person name="Han C."/>
            <person name="Larimer F."/>
            <person name="Land M."/>
            <person name="Hauser L."/>
            <person name="Markowitz V."/>
            <person name="Cheng J.F."/>
            <person name="Hugenholtz P."/>
            <person name="Woyke T."/>
            <person name="Wu D."/>
            <person name="Steenblock K."/>
            <person name="Schneider S."/>
            <person name="Pukall R."/>
            <person name="Goeker M."/>
            <person name="Klenk H.P."/>
            <person name="Eisen J.A."/>
        </authorList>
    </citation>
    <scope>NUCLEOTIDE SEQUENCE [LARGE SCALE GENOMIC DNA]</scope>
    <source>
        <strain evidence="3">ATCC 49802 / DSM 20745 / S 6022</strain>
    </source>
</reference>
<protein>
    <recommendedName>
        <fullName evidence="4">DUF1616 domain-containing protein</fullName>
    </recommendedName>
</protein>
<gene>
    <name evidence="2" type="ordered locus">Sthe_1306</name>
</gene>
<reference evidence="2 3" key="2">
    <citation type="journal article" date="2010" name="Stand. Genomic Sci.">
        <title>Complete genome sequence of Desulfohalobium retbaense type strain (HR(100)).</title>
        <authorList>
            <person name="Spring S."/>
            <person name="Nolan M."/>
            <person name="Lapidus A."/>
            <person name="Glavina Del Rio T."/>
            <person name="Copeland A."/>
            <person name="Tice H."/>
            <person name="Cheng J.F."/>
            <person name="Lucas S."/>
            <person name="Land M."/>
            <person name="Chen F."/>
            <person name="Bruce D."/>
            <person name="Goodwin L."/>
            <person name="Pitluck S."/>
            <person name="Ivanova N."/>
            <person name="Mavromatis K."/>
            <person name="Mikhailova N."/>
            <person name="Pati A."/>
            <person name="Chen A."/>
            <person name="Palaniappan K."/>
            <person name="Hauser L."/>
            <person name="Chang Y.J."/>
            <person name="Jeffries C.D."/>
            <person name="Munk C."/>
            <person name="Kiss H."/>
            <person name="Chain P."/>
            <person name="Han C."/>
            <person name="Brettin T."/>
            <person name="Detter J.C."/>
            <person name="Schuler E."/>
            <person name="Goker M."/>
            <person name="Rohde M."/>
            <person name="Bristow J."/>
            <person name="Eisen J.A."/>
            <person name="Markowitz V."/>
            <person name="Hugenholtz P."/>
            <person name="Kyrpides N.C."/>
            <person name="Klenk H.P."/>
        </authorList>
    </citation>
    <scope>NUCLEOTIDE SEQUENCE [LARGE SCALE GENOMIC DNA]</scope>
    <source>
        <strain evidence="3">ATCC 49802 / DSM 20745 / S 6022</strain>
    </source>
</reference>
<dbReference type="Proteomes" id="UP000002027">
    <property type="component" value="Chromosome 1"/>
</dbReference>
<name>D1C3C4_SPHTD</name>
<keyword evidence="1" id="KW-0812">Transmembrane</keyword>
<dbReference type="InParanoid" id="D1C3C4"/>
<dbReference type="HOGENOM" id="CLU_2384652_0_0_0"/>
<dbReference type="RefSeq" id="WP_012871788.1">
    <property type="nucleotide sequence ID" value="NC_013523.1"/>
</dbReference>
<evidence type="ECO:0008006" key="4">
    <source>
        <dbReference type="Google" id="ProtNLM"/>
    </source>
</evidence>
<feature type="transmembrane region" description="Helical" evidence="1">
    <location>
        <begin position="6"/>
        <end position="25"/>
    </location>
</feature>
<accession>D1C3C4</accession>
<keyword evidence="3" id="KW-1185">Reference proteome</keyword>
<keyword evidence="1" id="KW-1133">Transmembrane helix</keyword>
<evidence type="ECO:0000313" key="3">
    <source>
        <dbReference type="Proteomes" id="UP000002027"/>
    </source>
</evidence>
<evidence type="ECO:0000256" key="1">
    <source>
        <dbReference type="SAM" id="Phobius"/>
    </source>
</evidence>
<dbReference type="eggNOG" id="ENOG5032JHB">
    <property type="taxonomic scope" value="Bacteria"/>
</dbReference>
<dbReference type="KEGG" id="sti:Sthe_1306"/>
<evidence type="ECO:0000313" key="2">
    <source>
        <dbReference type="EMBL" id="ACZ38741.1"/>
    </source>
</evidence>